<evidence type="ECO:0000313" key="2">
    <source>
        <dbReference type="EMBL" id="KAA0039051.1"/>
    </source>
</evidence>
<proteinExistence type="predicted"/>
<dbReference type="STRING" id="1194695.A0A5A7TBQ4"/>
<dbReference type="Gene3D" id="3.30.1120.90">
    <property type="entry name" value="Nucleosome assembly protein"/>
    <property type="match status" value="1"/>
</dbReference>
<protein>
    <submittedName>
        <fullName evidence="2">Alanine--tRNA ligase</fullName>
    </submittedName>
</protein>
<dbReference type="GO" id="GO:0006419">
    <property type="term" value="P:alanyl-tRNA aminoacylation"/>
    <property type="evidence" value="ECO:0007669"/>
    <property type="project" value="TreeGrafter"/>
</dbReference>
<dbReference type="EMBL" id="SSTE01018486">
    <property type="protein sequence ID" value="KAA0039051.1"/>
    <property type="molecule type" value="Genomic_DNA"/>
</dbReference>
<dbReference type="InterPro" id="IPR001357">
    <property type="entry name" value="BRCT_dom"/>
</dbReference>
<dbReference type="SUPFAM" id="SSF52113">
    <property type="entry name" value="BRCT domain"/>
    <property type="match status" value="1"/>
</dbReference>
<dbReference type="GO" id="GO:0004813">
    <property type="term" value="F:alanine-tRNA ligase activity"/>
    <property type="evidence" value="ECO:0007669"/>
    <property type="project" value="TreeGrafter"/>
</dbReference>
<dbReference type="OrthoDB" id="1932861at2759"/>
<reference evidence="2 3" key="1">
    <citation type="submission" date="2019-08" db="EMBL/GenBank/DDBJ databases">
        <title>Draft genome sequences of two oriental melons (Cucumis melo L. var makuwa).</title>
        <authorList>
            <person name="Kwon S.-Y."/>
        </authorList>
    </citation>
    <scope>NUCLEOTIDE SEQUENCE [LARGE SCALE GENOMIC DNA]</scope>
    <source>
        <strain evidence="3">cv. SW 3</strain>
        <tissue evidence="2">Leaf</tissue>
    </source>
</reference>
<dbReference type="InterPro" id="IPR036420">
    <property type="entry name" value="BRCT_dom_sf"/>
</dbReference>
<evidence type="ECO:0000313" key="3">
    <source>
        <dbReference type="Proteomes" id="UP000321393"/>
    </source>
</evidence>
<comment type="caution">
    <text evidence="2">The sequence shown here is derived from an EMBL/GenBank/DDBJ whole genome shotgun (WGS) entry which is preliminary data.</text>
</comment>
<dbReference type="GO" id="GO:0002161">
    <property type="term" value="F:aminoacyl-tRNA deacylase activity"/>
    <property type="evidence" value="ECO:0007669"/>
    <property type="project" value="TreeGrafter"/>
</dbReference>
<name>A0A5A7TBQ4_CUCMM</name>
<dbReference type="GO" id="GO:0005739">
    <property type="term" value="C:mitochondrion"/>
    <property type="evidence" value="ECO:0007669"/>
    <property type="project" value="TreeGrafter"/>
</dbReference>
<dbReference type="PANTHER" id="PTHR11777">
    <property type="entry name" value="ALANYL-TRNA SYNTHETASE"/>
    <property type="match status" value="1"/>
</dbReference>
<dbReference type="InterPro" id="IPR037231">
    <property type="entry name" value="NAP-like_sf"/>
</dbReference>
<sequence length="441" mass="49139">MLLFWPIWYPPSITKCDDDLSLNSLNLQSFNENPYFEDRKLEKTYTFFEDEAIKITGTTIKWKDGSGASNGVNGEKKGKKRPLTEDRCFLTPSFFIPSILNKVIGPEVANACELVVVLSSEAASSVDASRSCLTWNTHPPHHRHVTGSGCPQAGGTIAMDADATAALRKRGVASTDDKFKFIWFKVCERLTSVLQNKMSNYDTDVFMPIFDAIQKARSGFFSSNMLILAEGEKSQVPSQGDYKRVFTVAIREDYKTQRVCGIGNKSTRKTMVAPIEFFPVLIEFQKMKLLPEAFCFLSCPIEGMESVVVTVSGYRGTERFNLIKMISYTGASYVGAMSRSITHLLMAEERGLLVDTQGFNNAMDEASERSRSAQNKQAGGTIAMDADATAALRKQSKNLEWFYLDLIKSFYSIHSCQGILKLLGEPKFIKVAHSSFECGKD</sequence>
<dbReference type="AlphaFoldDB" id="A0A5A7TBQ4"/>
<dbReference type="Gene3D" id="3.40.50.10190">
    <property type="entry name" value="BRCT domain"/>
    <property type="match status" value="1"/>
</dbReference>
<gene>
    <name evidence="2" type="ORF">E6C27_scaffold84G001450</name>
</gene>
<dbReference type="SUPFAM" id="SSF143113">
    <property type="entry name" value="NAP-like"/>
    <property type="match status" value="1"/>
</dbReference>
<dbReference type="InterPro" id="IPR050058">
    <property type="entry name" value="Ala-tRNA_ligase"/>
</dbReference>
<evidence type="ECO:0000259" key="1">
    <source>
        <dbReference type="Pfam" id="PF12738"/>
    </source>
</evidence>
<dbReference type="Pfam" id="PF12738">
    <property type="entry name" value="PTCB-BRCT"/>
    <property type="match status" value="1"/>
</dbReference>
<dbReference type="Proteomes" id="UP000321393">
    <property type="component" value="Unassembled WGS sequence"/>
</dbReference>
<organism evidence="2 3">
    <name type="scientific">Cucumis melo var. makuwa</name>
    <name type="common">Oriental melon</name>
    <dbReference type="NCBI Taxonomy" id="1194695"/>
    <lineage>
        <taxon>Eukaryota</taxon>
        <taxon>Viridiplantae</taxon>
        <taxon>Streptophyta</taxon>
        <taxon>Embryophyta</taxon>
        <taxon>Tracheophyta</taxon>
        <taxon>Spermatophyta</taxon>
        <taxon>Magnoliopsida</taxon>
        <taxon>eudicotyledons</taxon>
        <taxon>Gunneridae</taxon>
        <taxon>Pentapetalae</taxon>
        <taxon>rosids</taxon>
        <taxon>fabids</taxon>
        <taxon>Cucurbitales</taxon>
        <taxon>Cucurbitaceae</taxon>
        <taxon>Benincaseae</taxon>
        <taxon>Cucumis</taxon>
    </lineage>
</organism>
<keyword evidence="2" id="KW-0436">Ligase</keyword>
<dbReference type="GO" id="GO:0009507">
    <property type="term" value="C:chloroplast"/>
    <property type="evidence" value="ECO:0007669"/>
    <property type="project" value="TreeGrafter"/>
</dbReference>
<feature type="domain" description="BRCT" evidence="1">
    <location>
        <begin position="307"/>
        <end position="351"/>
    </location>
</feature>
<dbReference type="PANTHER" id="PTHR11777:SF9">
    <property type="entry name" value="ALANINE--TRNA LIGASE, CYTOPLASMIC"/>
    <property type="match status" value="1"/>
</dbReference>
<accession>A0A5A7TBQ4</accession>